<dbReference type="RefSeq" id="WP_085088914.1">
    <property type="nucleotide sequence ID" value="NZ_FXAK01000007.1"/>
</dbReference>
<dbReference type="EMBL" id="FXAK01000007">
    <property type="protein sequence ID" value="SMF72180.1"/>
    <property type="molecule type" value="Genomic_DNA"/>
</dbReference>
<reference evidence="2 3" key="1">
    <citation type="submission" date="2017-04" db="EMBL/GenBank/DDBJ databases">
        <authorList>
            <person name="Afonso C.L."/>
            <person name="Miller P.J."/>
            <person name="Scott M.A."/>
            <person name="Spackman E."/>
            <person name="Goraichik I."/>
            <person name="Dimitrov K.M."/>
            <person name="Suarez D.L."/>
            <person name="Swayne D.E."/>
        </authorList>
    </citation>
    <scope>NUCLEOTIDE SEQUENCE [LARGE SCALE GENOMIC DNA]</scope>
    <source>
        <strain evidence="2 3">A2P</strain>
    </source>
</reference>
<protein>
    <submittedName>
        <fullName evidence="2">Uncharacterized protein</fullName>
    </submittedName>
</protein>
<proteinExistence type="predicted"/>
<feature type="region of interest" description="Disordered" evidence="1">
    <location>
        <begin position="1"/>
        <end position="27"/>
    </location>
</feature>
<accession>A0A1X7GMW8</accession>
<dbReference type="STRING" id="286727.SAMN02982917_4094"/>
<evidence type="ECO:0000256" key="1">
    <source>
        <dbReference type="SAM" id="MobiDB-lite"/>
    </source>
</evidence>
<dbReference type="OrthoDB" id="7306468at2"/>
<dbReference type="AlphaFoldDB" id="A0A1X7GMW8"/>
<dbReference type="Proteomes" id="UP000192936">
    <property type="component" value="Unassembled WGS sequence"/>
</dbReference>
<organism evidence="2 3">
    <name type="scientific">Azospirillum oryzae</name>
    <dbReference type="NCBI Taxonomy" id="286727"/>
    <lineage>
        <taxon>Bacteria</taxon>
        <taxon>Pseudomonadati</taxon>
        <taxon>Pseudomonadota</taxon>
        <taxon>Alphaproteobacteria</taxon>
        <taxon>Rhodospirillales</taxon>
        <taxon>Azospirillaceae</taxon>
        <taxon>Azospirillum</taxon>
    </lineage>
</organism>
<evidence type="ECO:0000313" key="2">
    <source>
        <dbReference type="EMBL" id="SMF72180.1"/>
    </source>
</evidence>
<evidence type="ECO:0000313" key="3">
    <source>
        <dbReference type="Proteomes" id="UP000192936"/>
    </source>
</evidence>
<name>A0A1X7GMW8_9PROT</name>
<gene>
    <name evidence="2" type="ORF">SAMN02982917_4094</name>
</gene>
<sequence>MSRASQQLPLDLGVPPRTARRRPVQVQPEEPGVYRAVEALRAAGLRVYRNGALHLVDGKLLTTAELMRLFHAHQRREQGKADR</sequence>